<sequence length="477" mass="51795">MRRFRLSFSNQPTTMARGLSLSPFSFPFSSDVAGTLILPVSATSVSWLHPVTGDRITSSDGTTIRFPILFPLLLNTPASRKSSVRRAGRNETRRTEDSRRTVAGAGRTYAGAAFYLTRQRARLSSGEVARDTKEALMAQDEGELIRLALEQLPDGVVVADAHDHVVTLNAQARLIRGPRSDAGIAFPLLFGSSVTEDVEQGLGALRTGTATEFSVVEGDPSTGKVYEHRCVAVKTPGGAYAGTAVTSHDVTDRQLQDARQEARVSGLQRQVAGLQDALQERFVDGMIMLVDALEARDRYTRGHSTRVAFMAGKVAQRVLGHATDVAEIELAARLHDIGKVAVPDRLLDKPSNLTPEEVVLMHTHPLVGESILRPIAQLRNVAAIIRNHHERWDGTGYPDGLLGEHIPVGSRILALADTFDAMTSQRPYRHSLPAAEVREEIARHLGTQFDPTIGLTFVEMIGSGEILSEDQAHSEAG</sequence>
<dbReference type="InterPro" id="IPR006674">
    <property type="entry name" value="HD_domain"/>
</dbReference>
<dbReference type="PANTHER" id="PTHR45228:SF4">
    <property type="entry name" value="LIPOPROTEIN"/>
    <property type="match status" value="1"/>
</dbReference>
<evidence type="ECO:0000259" key="3">
    <source>
        <dbReference type="PROSITE" id="PS51832"/>
    </source>
</evidence>
<dbReference type="EMBL" id="QXIY01000041">
    <property type="protein sequence ID" value="RIE15963.1"/>
    <property type="molecule type" value="Genomic_DNA"/>
</dbReference>
<evidence type="ECO:0000313" key="4">
    <source>
        <dbReference type="EMBL" id="RIE15963.1"/>
    </source>
</evidence>
<dbReference type="SUPFAM" id="SSF109604">
    <property type="entry name" value="HD-domain/PDEase-like"/>
    <property type="match status" value="1"/>
</dbReference>
<feature type="domain" description="HD" evidence="2">
    <location>
        <begin position="300"/>
        <end position="422"/>
    </location>
</feature>
<dbReference type="PROSITE" id="PS51832">
    <property type="entry name" value="HD_GYP"/>
    <property type="match status" value="1"/>
</dbReference>
<dbReference type="Proteomes" id="UP000266113">
    <property type="component" value="Unassembled WGS sequence"/>
</dbReference>
<accession>A0A398DNZ6</accession>
<dbReference type="Gene3D" id="3.30.450.20">
    <property type="entry name" value="PAS domain"/>
    <property type="match status" value="1"/>
</dbReference>
<name>A0A398DNZ6_9BACT</name>
<comment type="caution">
    <text evidence="4">The sequence shown here is derived from an EMBL/GenBank/DDBJ whole genome shotgun (WGS) entry which is preliminary data.</text>
</comment>
<feature type="domain" description="HD-GYP" evidence="3">
    <location>
        <begin position="278"/>
        <end position="473"/>
    </location>
</feature>
<evidence type="ECO:0000313" key="5">
    <source>
        <dbReference type="Proteomes" id="UP000266113"/>
    </source>
</evidence>
<keyword evidence="5" id="KW-1185">Reference proteome</keyword>
<gene>
    <name evidence="4" type="ORF">SMC1_09135</name>
</gene>
<organism evidence="4 5">
    <name type="scientific">Candidatus Cryosericum septentrionale</name>
    <dbReference type="NCBI Taxonomy" id="2290913"/>
    <lineage>
        <taxon>Bacteria</taxon>
        <taxon>Pseudomonadati</taxon>
        <taxon>Caldisericota/Cryosericota group</taxon>
        <taxon>Candidatus Cryosericota</taxon>
        <taxon>Candidatus Cryosericia</taxon>
        <taxon>Candidatus Cryosericales</taxon>
        <taxon>Candidatus Cryosericaceae</taxon>
        <taxon>Candidatus Cryosericum</taxon>
    </lineage>
</organism>
<dbReference type="PROSITE" id="PS51831">
    <property type="entry name" value="HD"/>
    <property type="match status" value="1"/>
</dbReference>
<dbReference type="AlphaFoldDB" id="A0A398DNZ6"/>
<feature type="region of interest" description="Disordered" evidence="1">
    <location>
        <begin position="81"/>
        <end position="101"/>
    </location>
</feature>
<dbReference type="SMART" id="SM00471">
    <property type="entry name" value="HDc"/>
    <property type="match status" value="1"/>
</dbReference>
<dbReference type="InterPro" id="IPR013656">
    <property type="entry name" value="PAS_4"/>
</dbReference>
<dbReference type="InterPro" id="IPR037522">
    <property type="entry name" value="HD_GYP_dom"/>
</dbReference>
<dbReference type="NCBIfam" id="TIGR00277">
    <property type="entry name" value="HDIG"/>
    <property type="match status" value="1"/>
</dbReference>
<dbReference type="OrthoDB" id="9804747at2"/>
<dbReference type="Pfam" id="PF08448">
    <property type="entry name" value="PAS_4"/>
    <property type="match status" value="1"/>
</dbReference>
<dbReference type="PANTHER" id="PTHR45228">
    <property type="entry name" value="CYCLIC DI-GMP PHOSPHODIESTERASE TM_0186-RELATED"/>
    <property type="match status" value="1"/>
</dbReference>
<dbReference type="CDD" id="cd00077">
    <property type="entry name" value="HDc"/>
    <property type="match status" value="1"/>
</dbReference>
<dbReference type="InterPro" id="IPR006675">
    <property type="entry name" value="HDIG_dom"/>
</dbReference>
<proteinExistence type="predicted"/>
<protein>
    <submittedName>
        <fullName evidence="4">HD domain-containing protein</fullName>
    </submittedName>
</protein>
<dbReference type="Pfam" id="PF13487">
    <property type="entry name" value="HD_5"/>
    <property type="match status" value="1"/>
</dbReference>
<dbReference type="InterPro" id="IPR003607">
    <property type="entry name" value="HD/PDEase_dom"/>
</dbReference>
<evidence type="ECO:0000259" key="2">
    <source>
        <dbReference type="PROSITE" id="PS51831"/>
    </source>
</evidence>
<evidence type="ECO:0000256" key="1">
    <source>
        <dbReference type="SAM" id="MobiDB-lite"/>
    </source>
</evidence>
<dbReference type="Gene3D" id="1.10.3210.10">
    <property type="entry name" value="Hypothetical protein af1432"/>
    <property type="match status" value="1"/>
</dbReference>
<feature type="compositionally biased region" description="Basic and acidic residues" evidence="1">
    <location>
        <begin position="88"/>
        <end position="100"/>
    </location>
</feature>
<reference evidence="4 5" key="1">
    <citation type="submission" date="2018-09" db="EMBL/GenBank/DDBJ databases">
        <title>Discovery and Ecogenomic Context for Candidatus Cryosericales, a Global Caldiserica Order Active in Thawing Permafrost.</title>
        <authorList>
            <person name="Martinez M.A."/>
            <person name="Woodcroft B.J."/>
            <person name="Ignacio Espinoza J.C."/>
            <person name="Zayed A."/>
            <person name="Singleton C.M."/>
            <person name="Boyd J."/>
            <person name="Li Y.-F."/>
            <person name="Purvine S."/>
            <person name="Maughan H."/>
            <person name="Hodgkins S.B."/>
            <person name="Anderson D."/>
            <person name="Sederholm M."/>
            <person name="Temperton B."/>
            <person name="Saleska S.R."/>
            <person name="Tyson G.W."/>
            <person name="Rich V.I."/>
        </authorList>
    </citation>
    <scope>NUCLEOTIDE SEQUENCE [LARGE SCALE GENOMIC DNA]</scope>
    <source>
        <strain evidence="4 5">SMC1</strain>
    </source>
</reference>
<dbReference type="InterPro" id="IPR052020">
    <property type="entry name" value="Cyclic_di-GMP/3'3'-cGAMP_PDE"/>
</dbReference>